<evidence type="ECO:0000256" key="2">
    <source>
        <dbReference type="SAM" id="SignalP"/>
    </source>
</evidence>
<gene>
    <name evidence="3" type="ORF">FRACYDRAFT_235962</name>
</gene>
<evidence type="ECO:0000313" key="3">
    <source>
        <dbReference type="EMBL" id="OEU19898.1"/>
    </source>
</evidence>
<dbReference type="SUPFAM" id="SSF47323">
    <property type="entry name" value="Anticodon-binding domain of a subclass of class I aminoacyl-tRNA synthetases"/>
    <property type="match status" value="4"/>
</dbReference>
<evidence type="ECO:0000313" key="4">
    <source>
        <dbReference type="Proteomes" id="UP000095751"/>
    </source>
</evidence>
<dbReference type="EMBL" id="KV784355">
    <property type="protein sequence ID" value="OEU19898.1"/>
    <property type="molecule type" value="Genomic_DNA"/>
</dbReference>
<dbReference type="KEGG" id="fcy:FRACYDRAFT_235962"/>
<dbReference type="GO" id="GO:0005524">
    <property type="term" value="F:ATP binding"/>
    <property type="evidence" value="ECO:0007669"/>
    <property type="project" value="InterPro"/>
</dbReference>
<feature type="signal peptide" evidence="2">
    <location>
        <begin position="1"/>
        <end position="21"/>
    </location>
</feature>
<accession>A0A1E7FP07</accession>
<organism evidence="3 4">
    <name type="scientific">Fragilariopsis cylindrus CCMP1102</name>
    <dbReference type="NCBI Taxonomy" id="635003"/>
    <lineage>
        <taxon>Eukaryota</taxon>
        <taxon>Sar</taxon>
        <taxon>Stramenopiles</taxon>
        <taxon>Ochrophyta</taxon>
        <taxon>Bacillariophyta</taxon>
        <taxon>Bacillariophyceae</taxon>
        <taxon>Bacillariophycidae</taxon>
        <taxon>Bacillariales</taxon>
        <taxon>Bacillariaceae</taxon>
        <taxon>Fragilariopsis</taxon>
    </lineage>
</organism>
<reference evidence="3 4" key="1">
    <citation type="submission" date="2016-09" db="EMBL/GenBank/DDBJ databases">
        <title>Extensive genetic diversity and differential bi-allelic expression allows diatom success in the polar Southern Ocean.</title>
        <authorList>
            <consortium name="DOE Joint Genome Institute"/>
            <person name="Mock T."/>
            <person name="Otillar R.P."/>
            <person name="Strauss J."/>
            <person name="Dupont C."/>
            <person name="Frickenhaus S."/>
            <person name="Maumus F."/>
            <person name="Mcmullan M."/>
            <person name="Sanges R."/>
            <person name="Schmutz J."/>
            <person name="Toseland A."/>
            <person name="Valas R."/>
            <person name="Veluchamy A."/>
            <person name="Ward B.J."/>
            <person name="Allen A."/>
            <person name="Barry K."/>
            <person name="Falciatore A."/>
            <person name="Ferrante M."/>
            <person name="Fortunato A.E."/>
            <person name="Gloeckner G."/>
            <person name="Gruber A."/>
            <person name="Hipkin R."/>
            <person name="Janech M."/>
            <person name="Kroth P."/>
            <person name="Leese F."/>
            <person name="Lindquist E."/>
            <person name="Lyon B.R."/>
            <person name="Martin J."/>
            <person name="Mayer C."/>
            <person name="Parker M."/>
            <person name="Quesneville H."/>
            <person name="Raymond J."/>
            <person name="Uhlig C."/>
            <person name="Valentin K.U."/>
            <person name="Worden A.Z."/>
            <person name="Armbrust E.V."/>
            <person name="Bowler C."/>
            <person name="Green B."/>
            <person name="Moulton V."/>
            <person name="Van Oosterhout C."/>
            <person name="Grigoriev I."/>
        </authorList>
    </citation>
    <scope>NUCLEOTIDE SEQUENCE [LARGE SCALE GENOMIC DNA]</scope>
    <source>
        <strain evidence="3 4">CCMP1102</strain>
    </source>
</reference>
<dbReference type="Gene3D" id="1.20.120.1910">
    <property type="entry name" value="Cysteine-tRNA ligase, C-terminal anti-codon recognition domain"/>
    <property type="match status" value="5"/>
</dbReference>
<dbReference type="AlphaFoldDB" id="A0A1E7FP07"/>
<sequence>MKFCLSLLPILLINNLDDVVSFFVNNYCRVGRVPSILRLTSCRLGETNEDQDKDIFTDEVYDNVYDDFDPSFDYEEYNNQGDNPKSNGNSKPKFSYNMSRDAGPNISSISEEKIQKLLANRLIFKLDNDYDNADTIQAELLSAGVLIHDKTNEWRADGKYFVNFMPREYMPSSQSAHSSENLNDIEKLIAERAQARAERLFKRSDVIRTDLLDRFDVHIDDKLLIWSVGGGGLFGDEKKGGKRYLAYAISKRSVVPKNADDIQNLVQKRDIARVSREFKKADTIRSQLLENGIMIDDKKREWYVKIHNRMNDSNTQKDIAPFIRRGSGNLSLEELSKIESLVNERDNFKRKKQYKEADDIRSKLLRSFDISVDDWNREWYLISEDYGEAYDSAEIDEVTRNLIKKKLQERTLAREEKNYDAADSIKSKLAKEYNVSIDDRKKEWSIIYKENELL</sequence>
<dbReference type="GO" id="GO:0004812">
    <property type="term" value="F:aminoacyl-tRNA ligase activity"/>
    <property type="evidence" value="ECO:0007669"/>
    <property type="project" value="InterPro"/>
</dbReference>
<dbReference type="InterPro" id="IPR009080">
    <property type="entry name" value="tRNAsynth_Ia_anticodon-bd"/>
</dbReference>
<feature type="chain" id="PRO_5009193384" evidence="2">
    <location>
        <begin position="22"/>
        <end position="454"/>
    </location>
</feature>
<proteinExistence type="predicted"/>
<dbReference type="InParanoid" id="A0A1E7FP07"/>
<dbReference type="Proteomes" id="UP000095751">
    <property type="component" value="Unassembled WGS sequence"/>
</dbReference>
<feature type="compositionally biased region" description="Polar residues" evidence="1">
    <location>
        <begin position="77"/>
        <end position="96"/>
    </location>
</feature>
<dbReference type="GO" id="GO:0006418">
    <property type="term" value="P:tRNA aminoacylation for protein translation"/>
    <property type="evidence" value="ECO:0007669"/>
    <property type="project" value="InterPro"/>
</dbReference>
<protein>
    <submittedName>
        <fullName evidence="3">Uncharacterized protein</fullName>
    </submittedName>
</protein>
<keyword evidence="4" id="KW-1185">Reference proteome</keyword>
<name>A0A1E7FP07_9STRA</name>
<dbReference type="OrthoDB" id="47021at2759"/>
<evidence type="ECO:0000256" key="1">
    <source>
        <dbReference type="SAM" id="MobiDB-lite"/>
    </source>
</evidence>
<keyword evidence="2" id="KW-0732">Signal</keyword>
<feature type="region of interest" description="Disordered" evidence="1">
    <location>
        <begin position="76"/>
        <end position="96"/>
    </location>
</feature>